<gene>
    <name evidence="3" type="ORF">X975_21403</name>
</gene>
<name>A0A087T0H8_STEMI</name>
<evidence type="ECO:0000256" key="1">
    <source>
        <dbReference type="SAM" id="MobiDB-lite"/>
    </source>
</evidence>
<reference evidence="3 4" key="1">
    <citation type="submission" date="2013-11" db="EMBL/GenBank/DDBJ databases">
        <title>Genome sequencing of Stegodyphus mimosarum.</title>
        <authorList>
            <person name="Bechsgaard J."/>
        </authorList>
    </citation>
    <scope>NUCLEOTIDE SEQUENCE [LARGE SCALE GENOMIC DNA]</scope>
</reference>
<protein>
    <submittedName>
        <fullName evidence="3">Uncharacterized protein</fullName>
    </submittedName>
</protein>
<proteinExistence type="predicted"/>
<organism evidence="3 4">
    <name type="scientific">Stegodyphus mimosarum</name>
    <name type="common">African social velvet spider</name>
    <dbReference type="NCBI Taxonomy" id="407821"/>
    <lineage>
        <taxon>Eukaryota</taxon>
        <taxon>Metazoa</taxon>
        <taxon>Ecdysozoa</taxon>
        <taxon>Arthropoda</taxon>
        <taxon>Chelicerata</taxon>
        <taxon>Arachnida</taxon>
        <taxon>Araneae</taxon>
        <taxon>Araneomorphae</taxon>
        <taxon>Entelegynae</taxon>
        <taxon>Eresoidea</taxon>
        <taxon>Eresidae</taxon>
        <taxon>Stegodyphus</taxon>
    </lineage>
</organism>
<feature type="compositionally biased region" description="Basic and acidic residues" evidence="1">
    <location>
        <begin position="128"/>
        <end position="138"/>
    </location>
</feature>
<keyword evidence="4" id="KW-1185">Reference proteome</keyword>
<feature type="signal peptide" evidence="2">
    <location>
        <begin position="1"/>
        <end position="24"/>
    </location>
</feature>
<dbReference type="AlphaFoldDB" id="A0A087T0H8"/>
<accession>A0A087T0H8</accession>
<sequence>MKLYLNIPFVTCSWIFLQLYLVHATLPLLPIPTDVHENKPRLFHIYSKPPEPDAEKHVGHDIMGHVGNVLKGGSIGFVYETRPLEKIGGFFRPVTKWFGKKELTPIEHDESLPEKKEDSRESDEEEKLWEPEDPKKPIPDGPSWEDIGETLDHTTVPIEEIIQPRIKPRSRPRRFIESKIYHVPLLFRSNA</sequence>
<evidence type="ECO:0000313" key="3">
    <source>
        <dbReference type="EMBL" id="KFM58617.1"/>
    </source>
</evidence>
<keyword evidence="2" id="KW-0732">Signal</keyword>
<dbReference type="OMA" id="KIYHVPL"/>
<dbReference type="OrthoDB" id="6418942at2759"/>
<evidence type="ECO:0000313" key="4">
    <source>
        <dbReference type="Proteomes" id="UP000054359"/>
    </source>
</evidence>
<feature type="compositionally biased region" description="Basic and acidic residues" evidence="1">
    <location>
        <begin position="108"/>
        <end position="119"/>
    </location>
</feature>
<feature type="region of interest" description="Disordered" evidence="1">
    <location>
        <begin position="108"/>
        <end position="152"/>
    </location>
</feature>
<dbReference type="Proteomes" id="UP000054359">
    <property type="component" value="Unassembled WGS sequence"/>
</dbReference>
<feature type="non-terminal residue" evidence="3">
    <location>
        <position position="191"/>
    </location>
</feature>
<dbReference type="EMBL" id="KK112821">
    <property type="protein sequence ID" value="KFM58617.1"/>
    <property type="molecule type" value="Genomic_DNA"/>
</dbReference>
<evidence type="ECO:0000256" key="2">
    <source>
        <dbReference type="SAM" id="SignalP"/>
    </source>
</evidence>
<feature type="chain" id="PRO_5001829226" evidence="2">
    <location>
        <begin position="25"/>
        <end position="191"/>
    </location>
</feature>